<dbReference type="PATRIC" id="fig|889378.3.peg.2647"/>
<evidence type="ECO:0000313" key="1">
    <source>
        <dbReference type="EMBL" id="AFG38699.1"/>
    </source>
</evidence>
<dbReference type="KEGG" id="sfc:Spiaf_2673"/>
<name>H9UMF6_SPIAZ</name>
<sequence>MQGFRPRGHLYRMQLLILLLLLAAGTLGAEQRSRSFTFSSDRSSTVLREGRERTRLEGNARIQTEDIVITANVIEVYGESFRFAEASGNLRVVDESRGIELTARQFFYDRELDVSRAVGAVYMEDTINEVVVRGGFLESLGEEDVILVQVNVRIFREDMTARAEFARFLRVEDILELSGLPVVFMNGDEYRASRIQLDLENDEILLQGSVQGTVSPRQQGGEE</sequence>
<dbReference type="EMBL" id="CP003282">
    <property type="protein sequence ID" value="AFG38699.1"/>
    <property type="molecule type" value="Genomic_DNA"/>
</dbReference>
<reference evidence="2" key="1">
    <citation type="journal article" date="2013" name="Stand. Genomic Sci.">
        <title>Complete genome sequence of the halophilic bacterium Spirochaeta africana type strain (Z-7692(T)) from the alkaline Lake Magadi in the East African Rift.</title>
        <authorList>
            <person name="Liolos K."/>
            <person name="Abt B."/>
            <person name="Scheuner C."/>
            <person name="Teshima H."/>
            <person name="Held B."/>
            <person name="Lapidus A."/>
            <person name="Nolan M."/>
            <person name="Lucas S."/>
            <person name="Deshpande S."/>
            <person name="Cheng J.F."/>
            <person name="Tapia R."/>
            <person name="Goodwin L.A."/>
            <person name="Pitluck S."/>
            <person name="Pagani I."/>
            <person name="Ivanova N."/>
            <person name="Mavromatis K."/>
            <person name="Mikhailova N."/>
            <person name="Huntemann M."/>
            <person name="Pati A."/>
            <person name="Chen A."/>
            <person name="Palaniappan K."/>
            <person name="Land M."/>
            <person name="Rohde M."/>
            <person name="Tindall B.J."/>
            <person name="Detter J.C."/>
            <person name="Goker M."/>
            <person name="Bristow J."/>
            <person name="Eisen J.A."/>
            <person name="Markowitz V."/>
            <person name="Hugenholtz P."/>
            <person name="Woyke T."/>
            <person name="Klenk H.P."/>
            <person name="Kyrpides N.C."/>
        </authorList>
    </citation>
    <scope>NUCLEOTIDE SEQUENCE</scope>
    <source>
        <strain evidence="2">ATCC 700263 / DSM 8902 / Z-7692</strain>
    </source>
</reference>
<dbReference type="Proteomes" id="UP000007383">
    <property type="component" value="Chromosome"/>
</dbReference>
<keyword evidence="2" id="KW-1185">Reference proteome</keyword>
<dbReference type="AlphaFoldDB" id="H9UMF6"/>
<gene>
    <name evidence="1" type="ordered locus">Spiaf_2673</name>
</gene>
<dbReference type="STRING" id="889378.Spiaf_2673"/>
<organism evidence="1 2">
    <name type="scientific">Spirochaeta africana (strain ATCC 700263 / DSM 8902 / Z-7692)</name>
    <dbReference type="NCBI Taxonomy" id="889378"/>
    <lineage>
        <taxon>Bacteria</taxon>
        <taxon>Pseudomonadati</taxon>
        <taxon>Spirochaetota</taxon>
        <taxon>Spirochaetia</taxon>
        <taxon>Spirochaetales</taxon>
        <taxon>Spirochaetaceae</taxon>
        <taxon>Spirochaeta</taxon>
    </lineage>
</organism>
<accession>H9UMF6</accession>
<dbReference type="HOGENOM" id="CLU_080451_2_0_12"/>
<proteinExistence type="predicted"/>
<dbReference type="Gene3D" id="2.60.450.10">
    <property type="entry name" value="Lipopolysaccharide (LPS) transport protein A like domain"/>
    <property type="match status" value="1"/>
</dbReference>
<evidence type="ECO:0000313" key="2">
    <source>
        <dbReference type="Proteomes" id="UP000007383"/>
    </source>
</evidence>
<protein>
    <recommendedName>
        <fullName evidence="3">Organic solvent tolerance-like N-terminal domain-containing protein</fullName>
    </recommendedName>
</protein>
<dbReference type="eggNOG" id="COG1934">
    <property type="taxonomic scope" value="Bacteria"/>
</dbReference>
<evidence type="ECO:0008006" key="3">
    <source>
        <dbReference type="Google" id="ProtNLM"/>
    </source>
</evidence>